<reference evidence="1 2" key="1">
    <citation type="submission" date="2019-12" db="EMBL/GenBank/DDBJ databases">
        <title>A genome sequence resource for the geographically widespread anthracnose pathogen Colletotrichum asianum.</title>
        <authorList>
            <person name="Meng Y."/>
        </authorList>
    </citation>
    <scope>NUCLEOTIDE SEQUENCE [LARGE SCALE GENOMIC DNA]</scope>
    <source>
        <strain evidence="1 2">ICMP 18580</strain>
    </source>
</reference>
<comment type="caution">
    <text evidence="1">The sequence shown here is derived from an EMBL/GenBank/DDBJ whole genome shotgun (WGS) entry which is preliminary data.</text>
</comment>
<dbReference type="Proteomes" id="UP000434172">
    <property type="component" value="Unassembled WGS sequence"/>
</dbReference>
<dbReference type="EMBL" id="WOWK01000017">
    <property type="protein sequence ID" value="KAF0328547.1"/>
    <property type="molecule type" value="Genomic_DNA"/>
</dbReference>
<keyword evidence="2" id="KW-1185">Reference proteome</keyword>
<dbReference type="PANTHER" id="PTHR39332">
    <property type="entry name" value="BLL4707 PROTEIN"/>
    <property type="match status" value="1"/>
</dbReference>
<dbReference type="PANTHER" id="PTHR39332:SF7">
    <property type="entry name" value="SRPBCC FAMILY PROTEIN"/>
    <property type="match status" value="1"/>
</dbReference>
<dbReference type="InterPro" id="IPR023393">
    <property type="entry name" value="START-like_dom_sf"/>
</dbReference>
<dbReference type="AlphaFoldDB" id="A0A8H3WQ40"/>
<sequence length="142" mass="15604">MEKEKTHEVVRVIEAPVSEVWAIISAFGSERLWFPGVVKSSLDGFGIGAVRTLTFDNGTVVHERLEVADPETHTIRYLILDGVPNTTDPRGTLRLTGIEGGKTEFSWTGASDWTDPSFKPVLAGILDEMFKGCMDAVAHKLM</sequence>
<dbReference type="Pfam" id="PF10604">
    <property type="entry name" value="Polyketide_cyc2"/>
    <property type="match status" value="1"/>
</dbReference>
<gene>
    <name evidence="1" type="ORF">GQ607_004343</name>
</gene>
<evidence type="ECO:0000313" key="2">
    <source>
        <dbReference type="Proteomes" id="UP000434172"/>
    </source>
</evidence>
<proteinExistence type="predicted"/>
<organism evidence="1 2">
    <name type="scientific">Colletotrichum asianum</name>
    <dbReference type="NCBI Taxonomy" id="702518"/>
    <lineage>
        <taxon>Eukaryota</taxon>
        <taxon>Fungi</taxon>
        <taxon>Dikarya</taxon>
        <taxon>Ascomycota</taxon>
        <taxon>Pezizomycotina</taxon>
        <taxon>Sordariomycetes</taxon>
        <taxon>Hypocreomycetidae</taxon>
        <taxon>Glomerellales</taxon>
        <taxon>Glomerellaceae</taxon>
        <taxon>Colletotrichum</taxon>
        <taxon>Colletotrichum gloeosporioides species complex</taxon>
    </lineage>
</organism>
<protein>
    <submittedName>
        <fullName evidence="1">Bet v i allergen</fullName>
    </submittedName>
</protein>
<dbReference type="InterPro" id="IPR019587">
    <property type="entry name" value="Polyketide_cyclase/dehydratase"/>
</dbReference>
<accession>A0A8H3WQ40</accession>
<dbReference type="CDD" id="cd07821">
    <property type="entry name" value="PYR_PYL_RCAR_like"/>
    <property type="match status" value="1"/>
</dbReference>
<evidence type="ECO:0000313" key="1">
    <source>
        <dbReference type="EMBL" id="KAF0328547.1"/>
    </source>
</evidence>
<dbReference type="SUPFAM" id="SSF55961">
    <property type="entry name" value="Bet v1-like"/>
    <property type="match status" value="1"/>
</dbReference>
<dbReference type="OrthoDB" id="4436220at2759"/>
<dbReference type="Gene3D" id="3.30.530.20">
    <property type="match status" value="1"/>
</dbReference>
<name>A0A8H3WQ40_9PEZI</name>